<keyword evidence="1" id="KW-0614">Plasmid</keyword>
<dbReference type="EMBL" id="CP002539">
    <property type="protein sequence ID" value="ADY27687.1"/>
    <property type="molecule type" value="Genomic_DNA"/>
</dbReference>
<accession>F0RQX8</accession>
<reference evidence="2" key="1">
    <citation type="submission" date="2011-02" db="EMBL/GenBank/DDBJ databases">
        <title>The complete sequence of plasmid3 of Deinococcus proteolyticus DSM 20540.</title>
        <authorList>
            <consortium name="US DOE Joint Genome Institute (JGI-PGF)"/>
            <person name="Lucas S."/>
            <person name="Copeland A."/>
            <person name="Lapidus A."/>
            <person name="Bruce D."/>
            <person name="Goodwin L."/>
            <person name="Pitluck S."/>
            <person name="Kyrpides N."/>
            <person name="Mavromatis K."/>
            <person name="Pagani I."/>
            <person name="Ivanova N."/>
            <person name="Ovchinnikova G."/>
            <person name="Zeytun A."/>
            <person name="Detter J.C."/>
            <person name="Han C."/>
            <person name="Land M."/>
            <person name="Hauser L."/>
            <person name="Markowitz V."/>
            <person name="Cheng J.-F."/>
            <person name="Hugenholtz P."/>
            <person name="Woyke T."/>
            <person name="Wu D."/>
            <person name="Pukall R."/>
            <person name="Steenblock K."/>
            <person name="Brambilla E."/>
            <person name="Klenk H.-P."/>
            <person name="Eisen J.A."/>
        </authorList>
    </citation>
    <scope>NUCLEOTIDE SEQUENCE [LARGE SCALE GENOMIC DNA]</scope>
    <source>
        <strain evidence="2">ATCC 35074 / DSM 20540 / JCM 6276 / NBRC 101906 / NCIMB 13154 / VKM Ac-1939 / CCM 2703 / MRP</strain>
        <plasmid evidence="2">Plasmid pDEIPR03</plasmid>
    </source>
</reference>
<dbReference type="eggNOG" id="COG3934">
    <property type="taxonomic scope" value="Bacteria"/>
</dbReference>
<dbReference type="Gene3D" id="3.20.20.80">
    <property type="entry name" value="Glycosidases"/>
    <property type="match status" value="1"/>
</dbReference>
<dbReference type="AlphaFoldDB" id="F0RQX8"/>
<evidence type="ECO:0000313" key="1">
    <source>
        <dbReference type="EMBL" id="ADY27687.1"/>
    </source>
</evidence>
<evidence type="ECO:0008006" key="3">
    <source>
        <dbReference type="Google" id="ProtNLM"/>
    </source>
</evidence>
<gene>
    <name evidence="1" type="ordered locus">Deipr_2573</name>
</gene>
<keyword evidence="2" id="KW-1185">Reference proteome</keyword>
<name>F0RQX8_DEIPM</name>
<dbReference type="InterPro" id="IPR017853">
    <property type="entry name" value="GH"/>
</dbReference>
<dbReference type="Proteomes" id="UP000007718">
    <property type="component" value="Plasmid pDEIPR03"/>
</dbReference>
<proteinExistence type="predicted"/>
<organism evidence="1 2">
    <name type="scientific">Deinococcus proteolyticus (strain ATCC 35074 / DSM 20540 / JCM 6276 / NBRC 101906 / NCIMB 13154 / VKM Ac-1939 / CCM 2703 / MRP)</name>
    <dbReference type="NCBI Taxonomy" id="693977"/>
    <lineage>
        <taxon>Bacteria</taxon>
        <taxon>Thermotogati</taxon>
        <taxon>Deinococcota</taxon>
        <taxon>Deinococci</taxon>
        <taxon>Deinococcales</taxon>
        <taxon>Deinococcaceae</taxon>
        <taxon>Deinococcus</taxon>
    </lineage>
</organism>
<dbReference type="HOGENOM" id="CLU_739120_0_0_0"/>
<evidence type="ECO:0000313" key="2">
    <source>
        <dbReference type="Proteomes" id="UP000007718"/>
    </source>
</evidence>
<sequence>MSAAYSLAMRPLFHSARRHGFSAAAPLLTLLLAAQLTGCQLLQPSPATAGGLAPDHRLQEAQSTSVTHRPDGTVLVNGQSFFPFGFYHVSWAWQGTPEGRVQDLQRLSQAGFNLMVTEPISDSDSANFTGLLDQAQQAGMFVIPYGLSPENRQRVLQHPALLGFKVADDANVQYTPQQVAERSAQFKALNPAKLTYFSLSVGQERPETPYFAAGDLIGNQSYPIGNDDIGVTYRMMQSAVQSAVAQGNVPIANLQSSFWGATKPTPAEVRNMTYQALLAGVKGIVYYAYRAPEVDLNAEPFLWKSLQGLSREVALLAPLLLDGELITLNSGTAHAPLAAYLRGQTSGGEWQGYLLTVNTSRRESQSVDLQLPEAPTRWERVGSAETATLRHDGPQVGGRLAPLQVAVVRVR</sequence>
<dbReference type="SUPFAM" id="SSF51445">
    <property type="entry name" value="(Trans)glycosidases"/>
    <property type="match status" value="1"/>
</dbReference>
<protein>
    <recommendedName>
        <fullName evidence="3">Glycoside hydrolase family 42 N-terminal domain-containing protein</fullName>
    </recommendedName>
</protein>
<geneLocation type="plasmid" evidence="1 2">
    <name>pDEIPR03</name>
</geneLocation>
<reference evidence="1 2" key="2">
    <citation type="journal article" date="2012" name="Stand. Genomic Sci.">
        <title>Complete genome sequence of the orange-red pigmented, radioresistant Deinococcus proteolyticus type strain (MRP(T)).</title>
        <authorList>
            <person name="Copeland A."/>
            <person name="Zeytun A."/>
            <person name="Yassawong M."/>
            <person name="Nolan M."/>
            <person name="Lucas S."/>
            <person name="Hammon N."/>
            <person name="Deshpande S."/>
            <person name="Cheng J.F."/>
            <person name="Han C."/>
            <person name="Tapia R."/>
            <person name="Goodwin L.A."/>
            <person name="Pitluck S."/>
            <person name="Mavromatis K."/>
            <person name="Liolios K."/>
            <person name="Pagani I."/>
            <person name="Ivanova N."/>
            <person name="Mikhailova N."/>
            <person name="Pati A."/>
            <person name="Chen A."/>
            <person name="Palaniappan K."/>
            <person name="Land M."/>
            <person name="Hauser L."/>
            <person name="Jeffries C.D."/>
            <person name="Brambilla E.M."/>
            <person name="Rohde M."/>
            <person name="Sikorski J."/>
            <person name="Pukall R."/>
            <person name="Goker M."/>
            <person name="Detter J.C."/>
            <person name="Woyke T."/>
            <person name="Bristow J."/>
            <person name="Eisen J.A."/>
            <person name="Markowitz V."/>
            <person name="Hugenholtz P."/>
            <person name="Kyrpides N.C."/>
            <person name="Klenk H.P."/>
            <person name="Lapidus A."/>
        </authorList>
    </citation>
    <scope>NUCLEOTIDE SEQUENCE [LARGE SCALE GENOMIC DNA]</scope>
    <source>
        <strain evidence="2">ATCC 35074 / DSM 20540 / JCM 6276 / NBRC 101906 / NCIMB 13154 / VKM Ac-1939 / CCM 2703 / MRP</strain>
        <plasmid evidence="2">Plasmid pDEIPR03</plasmid>
    </source>
</reference>
<dbReference type="KEGG" id="dpt:Deipr_2573"/>